<reference evidence="2" key="1">
    <citation type="submission" date="2020-11" db="EMBL/GenBank/DDBJ databases">
        <authorList>
            <person name="Tran Van P."/>
        </authorList>
    </citation>
    <scope>NUCLEOTIDE SEQUENCE</scope>
</reference>
<name>A0A7R9DZQ2_9NEOP</name>
<evidence type="ECO:0000256" key="1">
    <source>
        <dbReference type="SAM" id="MobiDB-lite"/>
    </source>
</evidence>
<dbReference type="AlphaFoldDB" id="A0A7R9DZQ2"/>
<gene>
    <name evidence="2" type="ORF">TMSB3V08_LOCUS545</name>
</gene>
<evidence type="ECO:0000313" key="2">
    <source>
        <dbReference type="EMBL" id="CAD7423558.1"/>
    </source>
</evidence>
<proteinExistence type="predicted"/>
<protein>
    <submittedName>
        <fullName evidence="2">Uncharacterized protein</fullName>
    </submittedName>
</protein>
<dbReference type="EMBL" id="OB792686">
    <property type="protein sequence ID" value="CAD7423558.1"/>
    <property type="molecule type" value="Genomic_DNA"/>
</dbReference>
<accession>A0A7R9DZQ2</accession>
<feature type="region of interest" description="Disordered" evidence="1">
    <location>
        <begin position="58"/>
        <end position="78"/>
    </location>
</feature>
<sequence>MRCTYIQTTTCIRSLLPYHVRDLGSFWSLVASTNLVRTCRADVTPWFDDNNDIVKGTRQQASDFPGSNKSTVASLTLG</sequence>
<organism evidence="2">
    <name type="scientific">Timema monikensis</name>
    <dbReference type="NCBI Taxonomy" id="170555"/>
    <lineage>
        <taxon>Eukaryota</taxon>
        <taxon>Metazoa</taxon>
        <taxon>Ecdysozoa</taxon>
        <taxon>Arthropoda</taxon>
        <taxon>Hexapoda</taxon>
        <taxon>Insecta</taxon>
        <taxon>Pterygota</taxon>
        <taxon>Neoptera</taxon>
        <taxon>Polyneoptera</taxon>
        <taxon>Phasmatodea</taxon>
        <taxon>Timematodea</taxon>
        <taxon>Timematoidea</taxon>
        <taxon>Timematidae</taxon>
        <taxon>Timema</taxon>
    </lineage>
</organism>